<evidence type="ECO:0000313" key="2">
    <source>
        <dbReference type="Proteomes" id="UP000824001"/>
    </source>
</evidence>
<dbReference type="Pfam" id="PF12903">
    <property type="entry name" value="DUF3830"/>
    <property type="match status" value="1"/>
</dbReference>
<dbReference type="AlphaFoldDB" id="A0A9D1FCP6"/>
<sequence>MAKQIRITFEKGGSFLADMLEEQAPEICKLVWSMLEKPWSETFIHSNIMGFLVESPYFPVPEDASLPLENLRCFSENGDIAVISPAEYREMSIKGYLPLCLTAWHAVKLPTLEKLTGKKIDVSHDTGENVEQQYKKNMFETCRANVFARIRAEQVEEASNVVERIRTDGMERFTIERAE</sequence>
<dbReference type="EMBL" id="DVJK01000079">
    <property type="protein sequence ID" value="HIS66483.1"/>
    <property type="molecule type" value="Genomic_DNA"/>
</dbReference>
<proteinExistence type="predicted"/>
<gene>
    <name evidence="1" type="ORF">IAC18_02850</name>
</gene>
<dbReference type="Gene3D" id="2.40.100.20">
    <property type="match status" value="1"/>
</dbReference>
<comment type="caution">
    <text evidence="1">The sequence shown here is derived from an EMBL/GenBank/DDBJ whole genome shotgun (WGS) entry which is preliminary data.</text>
</comment>
<reference evidence="1" key="1">
    <citation type="submission" date="2020-10" db="EMBL/GenBank/DDBJ databases">
        <authorList>
            <person name="Gilroy R."/>
        </authorList>
    </citation>
    <scope>NUCLEOTIDE SEQUENCE</scope>
    <source>
        <strain evidence="1">ChiHjej10B9-9673</strain>
    </source>
</reference>
<dbReference type="InterPro" id="IPR024532">
    <property type="entry name" value="DUF3830"/>
</dbReference>
<dbReference type="Proteomes" id="UP000824001">
    <property type="component" value="Unassembled WGS sequence"/>
</dbReference>
<name>A0A9D1FCP6_9FIRM</name>
<accession>A0A9D1FCP6</accession>
<evidence type="ECO:0000313" key="1">
    <source>
        <dbReference type="EMBL" id="HIS66483.1"/>
    </source>
</evidence>
<organism evidence="1 2">
    <name type="scientific">Candidatus Scatomorpha merdipullorum</name>
    <dbReference type="NCBI Taxonomy" id="2840927"/>
    <lineage>
        <taxon>Bacteria</taxon>
        <taxon>Bacillati</taxon>
        <taxon>Bacillota</taxon>
        <taxon>Clostridia</taxon>
        <taxon>Eubacteriales</taxon>
        <taxon>Candidatus Scatomorpha</taxon>
    </lineage>
</organism>
<reference evidence="1" key="2">
    <citation type="journal article" date="2021" name="PeerJ">
        <title>Extensive microbial diversity within the chicken gut microbiome revealed by metagenomics and culture.</title>
        <authorList>
            <person name="Gilroy R."/>
            <person name="Ravi A."/>
            <person name="Getino M."/>
            <person name="Pursley I."/>
            <person name="Horton D.L."/>
            <person name="Alikhan N.F."/>
            <person name="Baker D."/>
            <person name="Gharbi K."/>
            <person name="Hall N."/>
            <person name="Watson M."/>
            <person name="Adriaenssens E.M."/>
            <person name="Foster-Nyarko E."/>
            <person name="Jarju S."/>
            <person name="Secka A."/>
            <person name="Antonio M."/>
            <person name="Oren A."/>
            <person name="Chaudhuri R.R."/>
            <person name="La Ragione R."/>
            <person name="Hildebrand F."/>
            <person name="Pallen M.J."/>
        </authorList>
    </citation>
    <scope>NUCLEOTIDE SEQUENCE</scope>
    <source>
        <strain evidence="1">ChiHjej10B9-9673</strain>
    </source>
</reference>
<protein>
    <submittedName>
        <fullName evidence="1">DUF3830 family protein</fullName>
    </submittedName>
</protein>